<comment type="caution">
    <text evidence="5">The sequence shown here is derived from an EMBL/GenBank/DDBJ whole genome shotgun (WGS) entry which is preliminary data.</text>
</comment>
<evidence type="ECO:0000259" key="4">
    <source>
        <dbReference type="Pfam" id="PF03328"/>
    </source>
</evidence>
<dbReference type="GO" id="GO:0016832">
    <property type="term" value="F:aldehyde-lyase activity"/>
    <property type="evidence" value="ECO:0007669"/>
    <property type="project" value="TreeGrafter"/>
</dbReference>
<dbReference type="GO" id="GO:0046872">
    <property type="term" value="F:metal ion binding"/>
    <property type="evidence" value="ECO:0007669"/>
    <property type="project" value="UniProtKB-KW"/>
</dbReference>
<gene>
    <name evidence="5" type="primary">hpaI1</name>
    <name evidence="5" type="ORF">Aph01nite_09320</name>
</gene>
<keyword evidence="6" id="KW-1185">Reference proteome</keyword>
<evidence type="ECO:0000313" key="6">
    <source>
        <dbReference type="Proteomes" id="UP000640052"/>
    </source>
</evidence>
<proteinExistence type="inferred from homology"/>
<evidence type="ECO:0000313" key="5">
    <source>
        <dbReference type="EMBL" id="GIH22622.1"/>
    </source>
</evidence>
<reference evidence="5" key="1">
    <citation type="submission" date="2021-01" db="EMBL/GenBank/DDBJ databases">
        <title>Whole genome shotgun sequence of Acrocarpospora phusangensis NBRC 108782.</title>
        <authorList>
            <person name="Komaki H."/>
            <person name="Tamura T."/>
        </authorList>
    </citation>
    <scope>NUCLEOTIDE SEQUENCE</scope>
    <source>
        <strain evidence="5">NBRC 108782</strain>
    </source>
</reference>
<dbReference type="PANTHER" id="PTHR30502">
    <property type="entry name" value="2-KETO-3-DEOXY-L-RHAMNONATE ALDOLASE"/>
    <property type="match status" value="1"/>
</dbReference>
<evidence type="ECO:0000256" key="1">
    <source>
        <dbReference type="ARBA" id="ARBA00005568"/>
    </source>
</evidence>
<organism evidence="5 6">
    <name type="scientific">Acrocarpospora phusangensis</name>
    <dbReference type="NCBI Taxonomy" id="1070424"/>
    <lineage>
        <taxon>Bacteria</taxon>
        <taxon>Bacillati</taxon>
        <taxon>Actinomycetota</taxon>
        <taxon>Actinomycetes</taxon>
        <taxon>Streptosporangiales</taxon>
        <taxon>Streptosporangiaceae</taxon>
        <taxon>Acrocarpospora</taxon>
    </lineage>
</organism>
<feature type="domain" description="HpcH/HpaI aldolase/citrate lyase" evidence="4">
    <location>
        <begin position="15"/>
        <end position="207"/>
    </location>
</feature>
<dbReference type="Pfam" id="PF03328">
    <property type="entry name" value="HpcH_HpaI"/>
    <property type="match status" value="1"/>
</dbReference>
<dbReference type="Gene3D" id="3.20.20.60">
    <property type="entry name" value="Phosphoenolpyruvate-binding domains"/>
    <property type="match status" value="1"/>
</dbReference>
<keyword evidence="2" id="KW-0479">Metal-binding</keyword>
<name>A0A919ULV3_9ACTN</name>
<dbReference type="InterPro" id="IPR040442">
    <property type="entry name" value="Pyrv_kinase-like_dom_sf"/>
</dbReference>
<dbReference type="GO" id="GO:0005737">
    <property type="term" value="C:cytoplasm"/>
    <property type="evidence" value="ECO:0007669"/>
    <property type="project" value="TreeGrafter"/>
</dbReference>
<dbReference type="InterPro" id="IPR005000">
    <property type="entry name" value="Aldolase/citrate-lyase_domain"/>
</dbReference>
<sequence length="258" mass="26736">MSLFRTALASPPAFGTWIKIPAMEIMELVALAGFDFAVIDLEHAPINLETAYRLIGTALHTGVSPIVRVPGLDAGLIQRILDAGAEGIMVPHVDTPDQARTAVSAARFPPLGTRGVGSTSRAGAWGALPRADYLQYGRHEVALIAQIESATAVRNTGAIAKTEGIDALLIGAADLSVSEGTTETDPAITQLITHAVRQAQDAGTPVGNAGAATTDAIRAAIATGYTFTLLSNDASLFGAAARTAVETARTVTHRRPHA</sequence>
<evidence type="ECO:0000256" key="3">
    <source>
        <dbReference type="ARBA" id="ARBA00023239"/>
    </source>
</evidence>
<dbReference type="SUPFAM" id="SSF51621">
    <property type="entry name" value="Phosphoenolpyruvate/pyruvate domain"/>
    <property type="match status" value="1"/>
</dbReference>
<accession>A0A919ULV3</accession>
<comment type="similarity">
    <text evidence="1">Belongs to the HpcH/HpaI aldolase family.</text>
</comment>
<evidence type="ECO:0000256" key="2">
    <source>
        <dbReference type="ARBA" id="ARBA00022723"/>
    </source>
</evidence>
<dbReference type="PANTHER" id="PTHR30502:SF0">
    <property type="entry name" value="PHOSPHOENOLPYRUVATE CARBOXYLASE FAMILY PROTEIN"/>
    <property type="match status" value="1"/>
</dbReference>
<dbReference type="RefSeq" id="WP_275418507.1">
    <property type="nucleotide sequence ID" value="NZ_BOOA01000005.1"/>
</dbReference>
<dbReference type="EMBL" id="BOOA01000005">
    <property type="protein sequence ID" value="GIH22622.1"/>
    <property type="molecule type" value="Genomic_DNA"/>
</dbReference>
<protein>
    <submittedName>
        <fullName evidence="5">2,4-dihydroxyhept-2-ene-1,7-dioic acid aldolase</fullName>
    </submittedName>
</protein>
<dbReference type="Proteomes" id="UP000640052">
    <property type="component" value="Unassembled WGS sequence"/>
</dbReference>
<keyword evidence="3" id="KW-0456">Lyase</keyword>
<dbReference type="AlphaFoldDB" id="A0A919ULV3"/>
<dbReference type="InterPro" id="IPR050251">
    <property type="entry name" value="HpcH-HpaI_aldolase"/>
</dbReference>
<dbReference type="InterPro" id="IPR015813">
    <property type="entry name" value="Pyrv/PenolPyrv_kinase-like_dom"/>
</dbReference>